<comment type="caution">
    <text evidence="8">The sequence shown here is derived from an EMBL/GenBank/DDBJ whole genome shotgun (WGS) entry which is preliminary data.</text>
</comment>
<feature type="binding site" evidence="4">
    <location>
        <begin position="826"/>
        <end position="833"/>
    </location>
    <ligand>
        <name>ATP</name>
        <dbReference type="ChEBI" id="CHEBI:30616"/>
    </ligand>
</feature>
<feature type="domain" description="FtsK" evidence="7">
    <location>
        <begin position="1103"/>
        <end position="1275"/>
    </location>
</feature>
<evidence type="ECO:0000256" key="4">
    <source>
        <dbReference type="PROSITE-ProRule" id="PRU00289"/>
    </source>
</evidence>
<feature type="binding site" evidence="4">
    <location>
        <begin position="1120"/>
        <end position="1127"/>
    </location>
    <ligand>
        <name>ATP</name>
        <dbReference type="ChEBI" id="CHEBI:30616"/>
    </ligand>
</feature>
<feature type="domain" description="FtsK" evidence="7">
    <location>
        <begin position="810"/>
        <end position="992"/>
    </location>
</feature>
<evidence type="ECO:0000313" key="8">
    <source>
        <dbReference type="EMBL" id="NOJ69255.1"/>
    </source>
</evidence>
<dbReference type="GO" id="GO:0003677">
    <property type="term" value="F:DNA binding"/>
    <property type="evidence" value="ECO:0007669"/>
    <property type="project" value="InterPro"/>
</dbReference>
<dbReference type="SUPFAM" id="SSF52540">
    <property type="entry name" value="P-loop containing nucleoside triphosphate hydrolases"/>
    <property type="match status" value="3"/>
</dbReference>
<dbReference type="PANTHER" id="PTHR22683:SF1">
    <property type="entry name" value="TYPE VII SECRETION SYSTEM PROTEIN ESSC"/>
    <property type="match status" value="1"/>
</dbReference>
<organism evidence="8 9">
    <name type="scientific">Paenibacillus alvei</name>
    <name type="common">Bacillus alvei</name>
    <dbReference type="NCBI Taxonomy" id="44250"/>
    <lineage>
        <taxon>Bacteria</taxon>
        <taxon>Bacillati</taxon>
        <taxon>Bacillota</taxon>
        <taxon>Bacilli</taxon>
        <taxon>Bacillales</taxon>
        <taxon>Paenibacillaceae</taxon>
        <taxon>Paenibacillus</taxon>
    </lineage>
</organism>
<dbReference type="Gene3D" id="3.40.50.300">
    <property type="entry name" value="P-loop containing nucleotide triphosphate hydrolases"/>
    <property type="match status" value="3"/>
</dbReference>
<dbReference type="GO" id="GO:0016020">
    <property type="term" value="C:membrane"/>
    <property type="evidence" value="ECO:0007669"/>
    <property type="project" value="UniProtKB-SubCell"/>
</dbReference>
<dbReference type="InterPro" id="IPR003593">
    <property type="entry name" value="AAA+_ATPase"/>
</dbReference>
<accession>A0AAP6ZRP5</accession>
<keyword evidence="3 4" id="KW-0067">ATP-binding</keyword>
<keyword evidence="6" id="KW-1133">Transmembrane helix</keyword>
<keyword evidence="6" id="KW-0472">Membrane</keyword>
<evidence type="ECO:0000259" key="7">
    <source>
        <dbReference type="PROSITE" id="PS50901"/>
    </source>
</evidence>
<dbReference type="InterPro" id="IPR050206">
    <property type="entry name" value="FtsK/SpoIIIE/SftA"/>
</dbReference>
<reference evidence="8 9" key="1">
    <citation type="submission" date="2020-05" db="EMBL/GenBank/DDBJ databases">
        <title>Whole genome sequencing and identification of novel metabolites from Paenibacillus alvei strain JR949.</title>
        <authorList>
            <person name="Rajendhran J."/>
            <person name="Sree Pranav P."/>
            <person name="Mahalakshmi B."/>
            <person name="Karthikeyan R."/>
        </authorList>
    </citation>
    <scope>NUCLEOTIDE SEQUENCE [LARGE SCALE GENOMIC DNA]</scope>
    <source>
        <strain evidence="8 9">JR949</strain>
    </source>
</reference>
<evidence type="ECO:0000256" key="5">
    <source>
        <dbReference type="SAM" id="Coils"/>
    </source>
</evidence>
<keyword evidence="5" id="KW-0175">Coiled coil</keyword>
<keyword evidence="1" id="KW-0677">Repeat</keyword>
<protein>
    <submittedName>
        <fullName evidence="8">Type VII secretion protein EssC</fullName>
    </submittedName>
</protein>
<dbReference type="PANTHER" id="PTHR22683">
    <property type="entry name" value="SPORULATION PROTEIN RELATED"/>
    <property type="match status" value="1"/>
</dbReference>
<evidence type="ECO:0000313" key="9">
    <source>
        <dbReference type="Proteomes" id="UP000552038"/>
    </source>
</evidence>
<proteinExistence type="predicted"/>
<keyword evidence="6" id="KW-0812">Transmembrane</keyword>
<dbReference type="PROSITE" id="PS50901">
    <property type="entry name" value="FTSK"/>
    <property type="match status" value="3"/>
</dbReference>
<dbReference type="NCBIfam" id="TIGR03928">
    <property type="entry name" value="T7_EssCb_Firm"/>
    <property type="match status" value="1"/>
</dbReference>
<feature type="domain" description="FtsK" evidence="7">
    <location>
        <begin position="461"/>
        <end position="658"/>
    </location>
</feature>
<evidence type="ECO:0000256" key="2">
    <source>
        <dbReference type="ARBA" id="ARBA00022741"/>
    </source>
</evidence>
<dbReference type="InterPro" id="IPR002543">
    <property type="entry name" value="FtsK_dom"/>
</dbReference>
<sequence length="1339" mass="151508">MNVMYQRSPRIKPELPEEKLEILRPPAEPSRPTFSIVTIIIPIVMTLVSIGFYIYMSMSGKMGSSNYMMFQMITISMMLMSYTLPFFLYLSNKKAYQRKKEERSRMYMAQLEKHRLELEAKQEEQRAAMQAIHGDPDVCYQIVKNRNSSLWERGPIDDDFMEVRIGTGEVPFYMPILTPRIDGYEKDPLIDAAHKLEQDFRTVEAAPITLPLYDSKVIGVVGDKAAVMDAVRIVIAQLTTKHSPDEVKLAALYDERDADDWSWLRWLPHTWNDERTVRYLADRRSMVHQLADQLYGILNRRKSFQTSGEKKKALPIYVVLLPDSLLIEEEPLYPILLEEAGRVDSCTIVLSDRKERLPMQCRLIVEVGAGAGVSTQKTDQEGIIQQSFHLDHLSDDKIDTLARYMAPIRLKRSAATDLPPVLTLFDMFGVEQAEQLELANHWNQNRYPDTLPVPVGVRAGGKLVSLNLHDKIERKGHGPHGLIAGTTGSGKSEVIQSLIASLAANYHPHDVVFLLIDYKGGGMSNIFGKLPHVVGTITNLDDNLIERAKVSLRAELIRRQRVLNDAGNMQHIDEYYKSSLRHHKPLPHLMIIIDEFAQLKKDQPEFMDELISIAAIGRTLGVHLLLATQKPAGVVDEKIWSNTRFRICLRVQSEGDSRDMLKIPNAAWITHPGRGYFQVGSDEVFEELQFAWSGAPYLVKPKEGRPLRIKVSEVRLNGKREPLLPSDTLSSAYEEEEPKKQLQAFIELALEAADREGIARLQGPWLAPLPHELELNELYKQPGALDVGGDGSQGLQPVVGLLDDVMNQRQEPLGIDLDHEHWAVYGMPGTGKTTFVQTLLISLARQYDPETWHGYVVDTGRMMNDYAALPHIGAVIAGDDEDRMKRLFRYLQAKVTERMELLSQAGVKTIASYRQVTKKAVPNIVIVIDGYLNFRTSYPDENERLEYLLREGGSLAITFVITANRVTDIFDKYRSNISNAVSYELADPGDYYFAVGRPTRALGGLQAGRGLVKWKGAPVEFQTAYPAEGQSDVDRVQELRSQIRMLEKAWQGSAAPLIRSLPERIRLSDLLKLNEENLEDSSAELLQAERWHPVPVGVRTDDLEPYLINLKEGPHFVVATPMECGKTTFLISWMLSLAYYMSPEQLHIYAIDVRYGDNGIASLKDLPHVREIVTEEERIPGFIQHVYSEVTTRSKDGGYPLILLVMDDADMLCKQLTDYTVKDQLSAIVRQGRDRGVHMVLAGVPSDFPTFGVDWFNDVRASQAGFLFGSIDANDLSFFRIPISESQTSNLNASKVLPPGQGYFVKRKFVKIKTVVPYDEKWTPAAWTTQISRRWKVRV</sequence>
<dbReference type="CDD" id="cd01127">
    <property type="entry name" value="TrwB_TraG_TraD_VirD4"/>
    <property type="match status" value="1"/>
</dbReference>
<dbReference type="InterPro" id="IPR023839">
    <property type="entry name" value="Firmicutes_EssC_C"/>
</dbReference>
<evidence type="ECO:0000256" key="6">
    <source>
        <dbReference type="SAM" id="Phobius"/>
    </source>
</evidence>
<dbReference type="Pfam" id="PF01580">
    <property type="entry name" value="FtsK_SpoIIIE"/>
    <property type="match status" value="3"/>
</dbReference>
<feature type="transmembrane region" description="Helical" evidence="6">
    <location>
        <begin position="34"/>
        <end position="55"/>
    </location>
</feature>
<dbReference type="InterPro" id="IPR027417">
    <property type="entry name" value="P-loop_NTPase"/>
</dbReference>
<dbReference type="EMBL" id="JABFOR010000001">
    <property type="protein sequence ID" value="NOJ69255.1"/>
    <property type="molecule type" value="Genomic_DNA"/>
</dbReference>
<gene>
    <name evidence="8" type="primary">essC</name>
    <name evidence="8" type="ORF">HMI46_01620</name>
</gene>
<evidence type="ECO:0000256" key="3">
    <source>
        <dbReference type="ARBA" id="ARBA00022840"/>
    </source>
</evidence>
<name>A0AAP6ZRP5_PAEAL</name>
<dbReference type="RefSeq" id="WP_171414517.1">
    <property type="nucleotide sequence ID" value="NZ_JABFOR010000001.1"/>
</dbReference>
<dbReference type="GO" id="GO:0005524">
    <property type="term" value="F:ATP binding"/>
    <property type="evidence" value="ECO:0007669"/>
    <property type="project" value="UniProtKB-UniRule"/>
</dbReference>
<feature type="coiled-coil region" evidence="5">
    <location>
        <begin position="104"/>
        <end position="131"/>
    </location>
</feature>
<dbReference type="Proteomes" id="UP000552038">
    <property type="component" value="Unassembled WGS sequence"/>
</dbReference>
<feature type="binding site" evidence="4">
    <location>
        <begin position="485"/>
        <end position="492"/>
    </location>
    <ligand>
        <name>ATP</name>
        <dbReference type="ChEBI" id="CHEBI:30616"/>
    </ligand>
</feature>
<keyword evidence="2 4" id="KW-0547">Nucleotide-binding</keyword>
<dbReference type="SMART" id="SM00382">
    <property type="entry name" value="AAA"/>
    <property type="match status" value="2"/>
</dbReference>
<feature type="transmembrane region" description="Helical" evidence="6">
    <location>
        <begin position="67"/>
        <end position="90"/>
    </location>
</feature>
<evidence type="ECO:0000256" key="1">
    <source>
        <dbReference type="ARBA" id="ARBA00022737"/>
    </source>
</evidence>